<evidence type="ECO:0000313" key="1">
    <source>
        <dbReference type="EMBL" id="KAH8100409.1"/>
    </source>
</evidence>
<gene>
    <name evidence="1" type="ORF">BXZ70DRAFT_939454</name>
</gene>
<dbReference type="AlphaFoldDB" id="A0A8K0XQA5"/>
<dbReference type="Proteomes" id="UP000813824">
    <property type="component" value="Unassembled WGS sequence"/>
</dbReference>
<dbReference type="EMBL" id="JAEVFJ010000016">
    <property type="protein sequence ID" value="KAH8100409.1"/>
    <property type="molecule type" value="Genomic_DNA"/>
</dbReference>
<accession>A0A8K0XQA5</accession>
<dbReference type="OrthoDB" id="2729743at2759"/>
<protein>
    <submittedName>
        <fullName evidence="1">Uncharacterized protein</fullName>
    </submittedName>
</protein>
<comment type="caution">
    <text evidence="1">The sequence shown here is derived from an EMBL/GenBank/DDBJ whole genome shotgun (WGS) entry which is preliminary data.</text>
</comment>
<name>A0A8K0XQA5_9AGAR</name>
<sequence length="331" mass="37179">MYPLMHGCQLNIPTTAAPGMPPKGPRNPASSTLILSGVDIYARTMFLSHPQDAKVHSEVDIWPTNEITLPSLFHVHFGFDNTMEHTWYRDMDPIGPFITASLPALKTLGIEVPLHKKRRKHVLAFLQSNAYHVEDLRLDVAHTNRSGSGHHLAMWKESDQPAEEDYGFGLVPVKWATVDLAGCCPALRSITLCLTVPSESDTTRYPGFKAPIYQWRYALRLLASGPPTLRSIKIGLFNHDPVAAYQSPNTWTLGQVDWTMWDAILRRFEELDEIVLFAVGDKPDSLFNITCTQARVEVDKAIPLSKNASQNLIGFVGSRFSQRVRALLRYM</sequence>
<reference evidence="1" key="1">
    <citation type="journal article" date="2021" name="New Phytol.">
        <title>Evolutionary innovations through gain and loss of genes in the ectomycorrhizal Boletales.</title>
        <authorList>
            <person name="Wu G."/>
            <person name="Miyauchi S."/>
            <person name="Morin E."/>
            <person name="Kuo A."/>
            <person name="Drula E."/>
            <person name="Varga T."/>
            <person name="Kohler A."/>
            <person name="Feng B."/>
            <person name="Cao Y."/>
            <person name="Lipzen A."/>
            <person name="Daum C."/>
            <person name="Hundley H."/>
            <person name="Pangilinan J."/>
            <person name="Johnson J."/>
            <person name="Barry K."/>
            <person name="LaButti K."/>
            <person name="Ng V."/>
            <person name="Ahrendt S."/>
            <person name="Min B."/>
            <person name="Choi I.G."/>
            <person name="Park H."/>
            <person name="Plett J.M."/>
            <person name="Magnuson J."/>
            <person name="Spatafora J.W."/>
            <person name="Nagy L.G."/>
            <person name="Henrissat B."/>
            <person name="Grigoriev I.V."/>
            <person name="Yang Z.L."/>
            <person name="Xu J."/>
            <person name="Martin F.M."/>
        </authorList>
    </citation>
    <scope>NUCLEOTIDE SEQUENCE</scope>
    <source>
        <strain evidence="1">KKN 215</strain>
    </source>
</reference>
<evidence type="ECO:0000313" key="2">
    <source>
        <dbReference type="Proteomes" id="UP000813824"/>
    </source>
</evidence>
<proteinExistence type="predicted"/>
<keyword evidence="2" id="KW-1185">Reference proteome</keyword>
<organism evidence="1 2">
    <name type="scientific">Cristinia sonorae</name>
    <dbReference type="NCBI Taxonomy" id="1940300"/>
    <lineage>
        <taxon>Eukaryota</taxon>
        <taxon>Fungi</taxon>
        <taxon>Dikarya</taxon>
        <taxon>Basidiomycota</taxon>
        <taxon>Agaricomycotina</taxon>
        <taxon>Agaricomycetes</taxon>
        <taxon>Agaricomycetidae</taxon>
        <taxon>Agaricales</taxon>
        <taxon>Pleurotineae</taxon>
        <taxon>Stephanosporaceae</taxon>
        <taxon>Cristinia</taxon>
    </lineage>
</organism>